<dbReference type="AlphaFoldDB" id="A0A2P6RQA1"/>
<comment type="caution">
    <text evidence="2">The sequence shown here is derived from an EMBL/GenBank/DDBJ whole genome shotgun (WGS) entry which is preliminary data.</text>
</comment>
<evidence type="ECO:0000256" key="1">
    <source>
        <dbReference type="SAM" id="MobiDB-lite"/>
    </source>
</evidence>
<keyword evidence="3" id="KW-1185">Reference proteome</keyword>
<dbReference type="Gramene" id="PRQ48603">
    <property type="protein sequence ID" value="PRQ48603"/>
    <property type="gene ID" value="RchiOBHm_Chr2g0112581"/>
</dbReference>
<reference evidence="2 3" key="1">
    <citation type="journal article" date="2018" name="Nat. Genet.">
        <title>The Rosa genome provides new insights in the design of modern roses.</title>
        <authorList>
            <person name="Bendahmane M."/>
        </authorList>
    </citation>
    <scope>NUCLEOTIDE SEQUENCE [LARGE SCALE GENOMIC DNA]</scope>
    <source>
        <strain evidence="3">cv. Old Blush</strain>
    </source>
</reference>
<protein>
    <submittedName>
        <fullName evidence="2">Uncharacterized protein</fullName>
    </submittedName>
</protein>
<evidence type="ECO:0000313" key="3">
    <source>
        <dbReference type="Proteomes" id="UP000238479"/>
    </source>
</evidence>
<feature type="region of interest" description="Disordered" evidence="1">
    <location>
        <begin position="1"/>
        <end position="46"/>
    </location>
</feature>
<accession>A0A2P6RQA1</accession>
<gene>
    <name evidence="2" type="ORF">RchiOBHm_Chr2g0112581</name>
</gene>
<name>A0A2P6RQA1_ROSCH</name>
<organism evidence="2 3">
    <name type="scientific">Rosa chinensis</name>
    <name type="common">China rose</name>
    <dbReference type="NCBI Taxonomy" id="74649"/>
    <lineage>
        <taxon>Eukaryota</taxon>
        <taxon>Viridiplantae</taxon>
        <taxon>Streptophyta</taxon>
        <taxon>Embryophyta</taxon>
        <taxon>Tracheophyta</taxon>
        <taxon>Spermatophyta</taxon>
        <taxon>Magnoliopsida</taxon>
        <taxon>eudicotyledons</taxon>
        <taxon>Gunneridae</taxon>
        <taxon>Pentapetalae</taxon>
        <taxon>rosids</taxon>
        <taxon>fabids</taxon>
        <taxon>Rosales</taxon>
        <taxon>Rosaceae</taxon>
        <taxon>Rosoideae</taxon>
        <taxon>Rosoideae incertae sedis</taxon>
        <taxon>Rosa</taxon>
    </lineage>
</organism>
<dbReference type="Proteomes" id="UP000238479">
    <property type="component" value="Chromosome 2"/>
</dbReference>
<sequence length="58" mass="6689">MDSPKTQDSEPTTSMPNLVKLGKKRNLDGLQKELFTPEPSKNPRRQVLKSLFDQFNKE</sequence>
<dbReference type="EMBL" id="PDCK01000040">
    <property type="protein sequence ID" value="PRQ48603.1"/>
    <property type="molecule type" value="Genomic_DNA"/>
</dbReference>
<proteinExistence type="predicted"/>
<evidence type="ECO:0000313" key="2">
    <source>
        <dbReference type="EMBL" id="PRQ48603.1"/>
    </source>
</evidence>